<evidence type="ECO:0000313" key="3">
    <source>
        <dbReference type="Proteomes" id="UP000039865"/>
    </source>
</evidence>
<dbReference type="GO" id="GO:0016787">
    <property type="term" value="F:hydrolase activity"/>
    <property type="evidence" value="ECO:0007669"/>
    <property type="project" value="UniProtKB-KW"/>
</dbReference>
<dbReference type="SUPFAM" id="SSF55811">
    <property type="entry name" value="Nudix"/>
    <property type="match status" value="1"/>
</dbReference>
<feature type="domain" description="Nudix hydrolase" evidence="1">
    <location>
        <begin position="32"/>
        <end position="162"/>
    </location>
</feature>
<evidence type="ECO:0000313" key="2">
    <source>
        <dbReference type="EMBL" id="CDW86919.1"/>
    </source>
</evidence>
<gene>
    <name evidence="2" type="primary">Contig5392.g5767</name>
    <name evidence="2" type="ORF">STYLEM_16019</name>
</gene>
<sequence>MIILQEKPLGLKWYEFLILQFLTIYPQQTQNLWHRSTQIFVINNQREFIVQKRSTNKFYCPGYIDLVFGGVVGMSETEDVSAARELQEELSIITPDPKFMFKFRFESEFSKAWCYSYLQFYSGAVKPQGSEIDAIFFWDEEKIQDKIKAQALITPDSLEAYKHLQEFIKKSGDKGRLRSTY</sequence>
<dbReference type="OrthoDB" id="510307at2759"/>
<keyword evidence="3" id="KW-1185">Reference proteome</keyword>
<keyword evidence="2" id="KW-0378">Hydrolase</keyword>
<dbReference type="EMBL" id="CCKQ01015112">
    <property type="protein sequence ID" value="CDW86919.1"/>
    <property type="molecule type" value="Genomic_DNA"/>
</dbReference>
<protein>
    <submittedName>
        <fullName evidence="2">Nudix hydrolase</fullName>
    </submittedName>
</protein>
<dbReference type="PROSITE" id="PS51462">
    <property type="entry name" value="NUDIX"/>
    <property type="match status" value="1"/>
</dbReference>
<accession>A0A078AXP5</accession>
<dbReference type="AlphaFoldDB" id="A0A078AXP5"/>
<evidence type="ECO:0000259" key="1">
    <source>
        <dbReference type="PROSITE" id="PS51462"/>
    </source>
</evidence>
<dbReference type="Gene3D" id="3.90.79.10">
    <property type="entry name" value="Nucleoside Triphosphate Pyrophosphohydrolase"/>
    <property type="match status" value="1"/>
</dbReference>
<dbReference type="InterPro" id="IPR015797">
    <property type="entry name" value="NUDIX_hydrolase-like_dom_sf"/>
</dbReference>
<dbReference type="PANTHER" id="PTHR10885:SF0">
    <property type="entry name" value="ISOPENTENYL-DIPHOSPHATE DELTA-ISOMERASE"/>
    <property type="match status" value="1"/>
</dbReference>
<dbReference type="Proteomes" id="UP000039865">
    <property type="component" value="Unassembled WGS sequence"/>
</dbReference>
<proteinExistence type="predicted"/>
<dbReference type="InterPro" id="IPR000086">
    <property type="entry name" value="NUDIX_hydrolase_dom"/>
</dbReference>
<dbReference type="Pfam" id="PF00293">
    <property type="entry name" value="NUDIX"/>
    <property type="match status" value="1"/>
</dbReference>
<organism evidence="2 3">
    <name type="scientific">Stylonychia lemnae</name>
    <name type="common">Ciliate</name>
    <dbReference type="NCBI Taxonomy" id="5949"/>
    <lineage>
        <taxon>Eukaryota</taxon>
        <taxon>Sar</taxon>
        <taxon>Alveolata</taxon>
        <taxon>Ciliophora</taxon>
        <taxon>Intramacronucleata</taxon>
        <taxon>Spirotrichea</taxon>
        <taxon>Stichotrichia</taxon>
        <taxon>Sporadotrichida</taxon>
        <taxon>Oxytrichidae</taxon>
        <taxon>Stylonychinae</taxon>
        <taxon>Stylonychia</taxon>
    </lineage>
</organism>
<dbReference type="PANTHER" id="PTHR10885">
    <property type="entry name" value="ISOPENTENYL-DIPHOSPHATE DELTA-ISOMERASE"/>
    <property type="match status" value="1"/>
</dbReference>
<reference evidence="2 3" key="1">
    <citation type="submission" date="2014-06" db="EMBL/GenBank/DDBJ databases">
        <authorList>
            <person name="Swart Estienne"/>
        </authorList>
    </citation>
    <scope>NUCLEOTIDE SEQUENCE [LARGE SCALE GENOMIC DNA]</scope>
    <source>
        <strain evidence="2 3">130c</strain>
    </source>
</reference>
<name>A0A078AXP5_STYLE</name>
<dbReference type="InParanoid" id="A0A078AXP5"/>